<name>A0A1U7NVK5_9DEIO</name>
<evidence type="ECO:0000256" key="1">
    <source>
        <dbReference type="ARBA" id="ARBA00023015"/>
    </source>
</evidence>
<comment type="caution">
    <text evidence="5">The sequence shown here is derived from an EMBL/GenBank/DDBJ whole genome shotgun (WGS) entry which is preliminary data.</text>
</comment>
<dbReference type="Pfam" id="PF13377">
    <property type="entry name" value="Peripla_BP_3"/>
    <property type="match status" value="1"/>
</dbReference>
<proteinExistence type="predicted"/>
<dbReference type="InterPro" id="IPR028082">
    <property type="entry name" value="Peripla_BP_I"/>
</dbReference>
<sequence>MAVGALRGLDRAGVAVPGDMQIVGYSDVSAAEAAHLTTVHVPRRRLGRHAARLAAHLAWGEAEAPIHWTLPPSLVIRDTTRPLKGTP</sequence>
<dbReference type="SUPFAM" id="SSF53822">
    <property type="entry name" value="Periplasmic binding protein-like I"/>
    <property type="match status" value="1"/>
</dbReference>
<dbReference type="PANTHER" id="PTHR30146">
    <property type="entry name" value="LACI-RELATED TRANSCRIPTIONAL REPRESSOR"/>
    <property type="match status" value="1"/>
</dbReference>
<evidence type="ECO:0000313" key="6">
    <source>
        <dbReference type="Proteomes" id="UP000186607"/>
    </source>
</evidence>
<keyword evidence="3" id="KW-0804">Transcription</keyword>
<dbReference type="GO" id="GO:0003700">
    <property type="term" value="F:DNA-binding transcription factor activity"/>
    <property type="evidence" value="ECO:0007669"/>
    <property type="project" value="TreeGrafter"/>
</dbReference>
<accession>A0A1U7NVK5</accession>
<protein>
    <submittedName>
        <fullName evidence="5">Transcriptional regulator, LacI family</fullName>
    </submittedName>
</protein>
<dbReference type="EMBL" id="MSTI01000118">
    <property type="protein sequence ID" value="OLV16944.1"/>
    <property type="molecule type" value="Genomic_DNA"/>
</dbReference>
<evidence type="ECO:0000256" key="3">
    <source>
        <dbReference type="ARBA" id="ARBA00023163"/>
    </source>
</evidence>
<evidence type="ECO:0000259" key="4">
    <source>
        <dbReference type="Pfam" id="PF13377"/>
    </source>
</evidence>
<organism evidence="5 6">
    <name type="scientific">Deinococcus marmoris</name>
    <dbReference type="NCBI Taxonomy" id="249408"/>
    <lineage>
        <taxon>Bacteria</taxon>
        <taxon>Thermotogati</taxon>
        <taxon>Deinococcota</taxon>
        <taxon>Deinococci</taxon>
        <taxon>Deinococcales</taxon>
        <taxon>Deinococcaceae</taxon>
        <taxon>Deinococcus</taxon>
    </lineage>
</organism>
<evidence type="ECO:0000313" key="5">
    <source>
        <dbReference type="EMBL" id="OLV16944.1"/>
    </source>
</evidence>
<dbReference type="GO" id="GO:0000976">
    <property type="term" value="F:transcription cis-regulatory region binding"/>
    <property type="evidence" value="ECO:0007669"/>
    <property type="project" value="TreeGrafter"/>
</dbReference>
<keyword evidence="1" id="KW-0805">Transcription regulation</keyword>
<dbReference type="InterPro" id="IPR046335">
    <property type="entry name" value="LacI/GalR-like_sensor"/>
</dbReference>
<evidence type="ECO:0000256" key="2">
    <source>
        <dbReference type="ARBA" id="ARBA00023125"/>
    </source>
</evidence>
<dbReference type="AlphaFoldDB" id="A0A1U7NVK5"/>
<dbReference type="Gene3D" id="3.40.50.2300">
    <property type="match status" value="1"/>
</dbReference>
<dbReference type="Proteomes" id="UP000186607">
    <property type="component" value="Unassembled WGS sequence"/>
</dbReference>
<reference evidence="5 6" key="1">
    <citation type="submission" date="2017-01" db="EMBL/GenBank/DDBJ databases">
        <title>Genome Analysis of Deinococcus marmoris KOPRI26562.</title>
        <authorList>
            <person name="Kim J.H."/>
            <person name="Oh H.-M."/>
        </authorList>
    </citation>
    <scope>NUCLEOTIDE SEQUENCE [LARGE SCALE GENOMIC DNA]</scope>
    <source>
        <strain evidence="5 6">KOPRI26562</strain>
    </source>
</reference>
<dbReference type="STRING" id="249408.BOO71_0010366"/>
<keyword evidence="2" id="KW-0238">DNA-binding</keyword>
<keyword evidence="6" id="KW-1185">Reference proteome</keyword>
<dbReference type="PANTHER" id="PTHR30146:SF109">
    <property type="entry name" value="HTH-TYPE TRANSCRIPTIONAL REGULATOR GALS"/>
    <property type="match status" value="1"/>
</dbReference>
<feature type="domain" description="Transcriptional regulator LacI/GalR-like sensor" evidence="4">
    <location>
        <begin position="1"/>
        <end position="80"/>
    </location>
</feature>
<gene>
    <name evidence="5" type="ORF">BOO71_0010366</name>
</gene>